<organism evidence="5 6">
    <name type="scientific">Paenibacillus alginolyticus</name>
    <dbReference type="NCBI Taxonomy" id="59839"/>
    <lineage>
        <taxon>Bacteria</taxon>
        <taxon>Bacillati</taxon>
        <taxon>Bacillota</taxon>
        <taxon>Bacilli</taxon>
        <taxon>Bacillales</taxon>
        <taxon>Paenibacillaceae</taxon>
        <taxon>Paenibacillus</taxon>
    </lineage>
</organism>
<keyword evidence="6" id="KW-1185">Reference proteome</keyword>
<dbReference type="InterPro" id="IPR023296">
    <property type="entry name" value="Glyco_hydro_beta-prop_sf"/>
</dbReference>
<proteinExistence type="inferred from homology"/>
<accession>A0ABT4G5B3</accession>
<dbReference type="PANTHER" id="PTHR35279:SF1">
    <property type="entry name" value="ARABINANASE_LEVANSUCRASE_INVERTASE"/>
    <property type="match status" value="1"/>
</dbReference>
<dbReference type="Pfam" id="PF00251">
    <property type="entry name" value="Glyco_hydro_32N"/>
    <property type="match status" value="1"/>
</dbReference>
<keyword evidence="3" id="KW-0326">Glycosidase</keyword>
<name>A0ABT4G5B3_9BACL</name>
<dbReference type="InterPro" id="IPR013148">
    <property type="entry name" value="Glyco_hydro_32_N"/>
</dbReference>
<evidence type="ECO:0000313" key="5">
    <source>
        <dbReference type="EMBL" id="MCY9691357.1"/>
    </source>
</evidence>
<comment type="caution">
    <text evidence="5">The sequence shown here is derived from an EMBL/GenBank/DDBJ whole genome shotgun (WGS) entry which is preliminary data.</text>
</comment>
<sequence>MSKTQIEKFTQLHTPFKRERQVLSGSGVEGNFDSQAVDCPFVFVHQDCFYMMYVGFDGMGYQTALATSSNLLEWEHKAIILPRLKTDERWDHVGAAGSWMLLESNGLHDLPRLKKLDNRYWMIYHSYPDKGYEAGGAVMGLAWTEDENLLEWHRLDQPVFTTKDGADWEKAGLYKSCVIEHEERFWMFYNAKRDEKWPWKEETGLAFSNDLIHWERYEKNPVLEVKEGSFYSQFISDPCIKHDGQQWVNFAFGFDGNHAQGALAVSNDLTVWSCGEHPLIPYGEQGELDEIHAHKSNVIYWDGILYHFYCACRYYKQGDLTKLEIFEGQYEFRCIAVATSNPVTIGEFN</sequence>
<protein>
    <recommendedName>
        <fullName evidence="4">Glycosyl hydrolase family 32 N-terminal domain-containing protein</fullName>
    </recommendedName>
</protein>
<comment type="similarity">
    <text evidence="1">Belongs to the glycosyl hydrolase 32 family.</text>
</comment>
<feature type="domain" description="Glycosyl hydrolase family 32 N-terminal" evidence="4">
    <location>
        <begin position="115"/>
        <end position="278"/>
    </location>
</feature>
<evidence type="ECO:0000313" key="6">
    <source>
        <dbReference type="Proteomes" id="UP001527099"/>
    </source>
</evidence>
<dbReference type="SUPFAM" id="SSF75005">
    <property type="entry name" value="Arabinanase/levansucrase/invertase"/>
    <property type="match status" value="2"/>
</dbReference>
<evidence type="ECO:0000256" key="1">
    <source>
        <dbReference type="ARBA" id="ARBA00009902"/>
    </source>
</evidence>
<evidence type="ECO:0000256" key="3">
    <source>
        <dbReference type="ARBA" id="ARBA00023295"/>
    </source>
</evidence>
<dbReference type="PANTHER" id="PTHR35279">
    <property type="match status" value="1"/>
</dbReference>
<gene>
    <name evidence="5" type="ORF">M5X19_00200</name>
</gene>
<reference evidence="5 6" key="1">
    <citation type="submission" date="2022-05" db="EMBL/GenBank/DDBJ databases">
        <title>Genome Sequencing of Bee-Associated Microbes.</title>
        <authorList>
            <person name="Dunlap C."/>
        </authorList>
    </citation>
    <scope>NUCLEOTIDE SEQUENCE [LARGE SCALE GENOMIC DNA]</scope>
    <source>
        <strain evidence="5 6">NRRL B-14421</strain>
    </source>
</reference>
<dbReference type="EMBL" id="JAMDMX010000001">
    <property type="protein sequence ID" value="MCY9691357.1"/>
    <property type="molecule type" value="Genomic_DNA"/>
</dbReference>
<dbReference type="Proteomes" id="UP001527099">
    <property type="component" value="Unassembled WGS sequence"/>
</dbReference>
<keyword evidence="2" id="KW-0378">Hydrolase</keyword>
<dbReference type="Gene3D" id="2.115.10.20">
    <property type="entry name" value="Glycosyl hydrolase domain, family 43"/>
    <property type="match status" value="3"/>
</dbReference>
<evidence type="ECO:0000259" key="4">
    <source>
        <dbReference type="Pfam" id="PF00251"/>
    </source>
</evidence>
<evidence type="ECO:0000256" key="2">
    <source>
        <dbReference type="ARBA" id="ARBA00022801"/>
    </source>
</evidence>
<dbReference type="RefSeq" id="WP_051253746.1">
    <property type="nucleotide sequence ID" value="NZ_JAMDMX010000001.1"/>
</dbReference>